<protein>
    <submittedName>
        <fullName evidence="3">HNH endonuclease</fullName>
    </submittedName>
</protein>
<keyword evidence="3" id="KW-0378">Hydrolase</keyword>
<evidence type="ECO:0000313" key="3">
    <source>
        <dbReference type="EMBL" id="MBH9553141.1"/>
    </source>
</evidence>
<name>A0A931J0H4_9BURK</name>
<accession>A0A931J0H4</accession>
<proteinExistence type="predicted"/>
<keyword evidence="4" id="KW-1185">Reference proteome</keyword>
<dbReference type="InterPro" id="IPR002711">
    <property type="entry name" value="HNH"/>
</dbReference>
<keyword evidence="1" id="KW-1133">Transmembrane helix</keyword>
<dbReference type="GO" id="GO:0008270">
    <property type="term" value="F:zinc ion binding"/>
    <property type="evidence" value="ECO:0007669"/>
    <property type="project" value="InterPro"/>
</dbReference>
<comment type="caution">
    <text evidence="3">The sequence shown here is derived from an EMBL/GenBank/DDBJ whole genome shotgun (WGS) entry which is preliminary data.</text>
</comment>
<dbReference type="SMART" id="SM00507">
    <property type="entry name" value="HNHc"/>
    <property type="match status" value="1"/>
</dbReference>
<gene>
    <name evidence="3" type="ORF">I7X43_09810</name>
</gene>
<dbReference type="CDD" id="cd00085">
    <property type="entry name" value="HNHc"/>
    <property type="match status" value="1"/>
</dbReference>
<feature type="transmembrane region" description="Helical" evidence="1">
    <location>
        <begin position="7"/>
        <end position="30"/>
    </location>
</feature>
<dbReference type="EMBL" id="JAEDAL010000004">
    <property type="protein sequence ID" value="MBH9553141.1"/>
    <property type="molecule type" value="Genomic_DNA"/>
</dbReference>
<dbReference type="InterPro" id="IPR003615">
    <property type="entry name" value="HNH_nuc"/>
</dbReference>
<dbReference type="GO" id="GO:0004519">
    <property type="term" value="F:endonuclease activity"/>
    <property type="evidence" value="ECO:0007669"/>
    <property type="project" value="UniProtKB-KW"/>
</dbReference>
<dbReference type="Pfam" id="PF01844">
    <property type="entry name" value="HNH"/>
    <property type="match status" value="1"/>
</dbReference>
<organism evidence="3 4">
    <name type="scientific">Inhella gelatinilytica</name>
    <dbReference type="NCBI Taxonomy" id="2795030"/>
    <lineage>
        <taxon>Bacteria</taxon>
        <taxon>Pseudomonadati</taxon>
        <taxon>Pseudomonadota</taxon>
        <taxon>Betaproteobacteria</taxon>
        <taxon>Burkholderiales</taxon>
        <taxon>Sphaerotilaceae</taxon>
        <taxon>Inhella</taxon>
    </lineage>
</organism>
<reference evidence="3" key="1">
    <citation type="submission" date="2020-12" db="EMBL/GenBank/DDBJ databases">
        <title>The genome sequence of Inhella sp. 4Y17.</title>
        <authorList>
            <person name="Liu Y."/>
        </authorList>
    </citation>
    <scope>NUCLEOTIDE SEQUENCE</scope>
    <source>
        <strain evidence="3">4Y10</strain>
    </source>
</reference>
<keyword evidence="3" id="KW-0540">Nuclease</keyword>
<dbReference type="AlphaFoldDB" id="A0A931J0H4"/>
<dbReference type="GO" id="GO:0003676">
    <property type="term" value="F:nucleic acid binding"/>
    <property type="evidence" value="ECO:0007669"/>
    <property type="project" value="InterPro"/>
</dbReference>
<dbReference type="Proteomes" id="UP000620139">
    <property type="component" value="Unassembled WGS sequence"/>
</dbReference>
<evidence type="ECO:0000256" key="1">
    <source>
        <dbReference type="SAM" id="Phobius"/>
    </source>
</evidence>
<dbReference type="RefSeq" id="WP_198100765.1">
    <property type="nucleotide sequence ID" value="NZ_JAEDAL010000004.1"/>
</dbReference>
<sequence length="97" mass="10633">MLHESTVYLELAAISLYRAAVVLFIAQATFDVSAAPRSSAARAEFVRANPCPANGKIKGPCPGWEVDHTIPLKCNGPDSPDNMQWLTVEQHKAKTRR</sequence>
<evidence type="ECO:0000313" key="4">
    <source>
        <dbReference type="Proteomes" id="UP000620139"/>
    </source>
</evidence>
<evidence type="ECO:0000259" key="2">
    <source>
        <dbReference type="SMART" id="SM00507"/>
    </source>
</evidence>
<keyword evidence="1" id="KW-0472">Membrane</keyword>
<keyword evidence="3" id="KW-0255">Endonuclease</keyword>
<keyword evidence="1" id="KW-0812">Transmembrane</keyword>
<feature type="domain" description="HNH nuclease" evidence="2">
    <location>
        <begin position="39"/>
        <end position="92"/>
    </location>
</feature>